<name>A0A383EW70_9ZZZZ</name>
<dbReference type="FunFam" id="3.30.1360.40:FF:000001">
    <property type="entry name" value="Ribosome-recycling factor"/>
    <property type="match status" value="1"/>
</dbReference>
<sequence length="141" mass="16000">MPDDQQLLTQARTNMNKSIDVFNRDLGSIRTGRATTQLIDNLRIDYYGSMLPINQVASVSIGDSQTIVIEPWDKQVIVDLEKEILKSDLGLSPQNDGSLIRLIIPPLTEERRKDIVKILSKRAEEANVAIRNIRRSIINEF</sequence>
<dbReference type="GO" id="GO:0043023">
    <property type="term" value="F:ribosomal large subunit binding"/>
    <property type="evidence" value="ECO:0007669"/>
    <property type="project" value="TreeGrafter"/>
</dbReference>
<keyword evidence="2" id="KW-0648">Protein biosynthesis</keyword>
<dbReference type="Gene3D" id="1.10.132.20">
    <property type="entry name" value="Ribosome-recycling factor"/>
    <property type="match status" value="1"/>
</dbReference>
<gene>
    <name evidence="4" type="ORF">METZ01_LOCUS513875</name>
</gene>
<evidence type="ECO:0000256" key="1">
    <source>
        <dbReference type="ARBA" id="ARBA00005912"/>
    </source>
</evidence>
<reference evidence="4" key="1">
    <citation type="submission" date="2018-05" db="EMBL/GenBank/DDBJ databases">
        <authorList>
            <person name="Lanie J.A."/>
            <person name="Ng W.-L."/>
            <person name="Kazmierczak K.M."/>
            <person name="Andrzejewski T.M."/>
            <person name="Davidsen T.M."/>
            <person name="Wayne K.J."/>
            <person name="Tettelin H."/>
            <person name="Glass J.I."/>
            <person name="Rusch D."/>
            <person name="Podicherti R."/>
            <person name="Tsui H.-C.T."/>
            <person name="Winkler M.E."/>
        </authorList>
    </citation>
    <scope>NUCLEOTIDE SEQUENCE</scope>
</reference>
<dbReference type="InterPro" id="IPR023584">
    <property type="entry name" value="Ribosome_recyc_fac_dom"/>
</dbReference>
<dbReference type="PANTHER" id="PTHR20982">
    <property type="entry name" value="RIBOSOME RECYCLING FACTOR"/>
    <property type="match status" value="1"/>
</dbReference>
<dbReference type="GO" id="GO:0006412">
    <property type="term" value="P:translation"/>
    <property type="evidence" value="ECO:0007669"/>
    <property type="project" value="UniProtKB-KW"/>
</dbReference>
<evidence type="ECO:0000259" key="3">
    <source>
        <dbReference type="Pfam" id="PF01765"/>
    </source>
</evidence>
<dbReference type="SUPFAM" id="SSF55194">
    <property type="entry name" value="Ribosome recycling factor, RRF"/>
    <property type="match status" value="1"/>
</dbReference>
<comment type="similarity">
    <text evidence="1">Belongs to the RRF family.</text>
</comment>
<dbReference type="EMBL" id="UINC01229346">
    <property type="protein sequence ID" value="SVE61021.1"/>
    <property type="molecule type" value="Genomic_DNA"/>
</dbReference>
<dbReference type="NCBIfam" id="TIGR00496">
    <property type="entry name" value="frr"/>
    <property type="match status" value="1"/>
</dbReference>
<dbReference type="AlphaFoldDB" id="A0A383EW70"/>
<protein>
    <recommendedName>
        <fullName evidence="3">Ribosome recycling factor domain-containing protein</fullName>
    </recommendedName>
</protein>
<dbReference type="PANTHER" id="PTHR20982:SF3">
    <property type="entry name" value="MITOCHONDRIAL RIBOSOME RECYCLING FACTOR PSEUDO 1"/>
    <property type="match status" value="1"/>
</dbReference>
<dbReference type="InterPro" id="IPR036191">
    <property type="entry name" value="RRF_sf"/>
</dbReference>
<accession>A0A383EW70</accession>
<dbReference type="Pfam" id="PF01765">
    <property type="entry name" value="RRF"/>
    <property type="match status" value="1"/>
</dbReference>
<proteinExistence type="inferred from homology"/>
<feature type="domain" description="Ribosome recycling factor" evidence="3">
    <location>
        <begin position="22"/>
        <end position="140"/>
    </location>
</feature>
<organism evidence="4">
    <name type="scientific">marine metagenome</name>
    <dbReference type="NCBI Taxonomy" id="408172"/>
    <lineage>
        <taxon>unclassified sequences</taxon>
        <taxon>metagenomes</taxon>
        <taxon>ecological metagenomes</taxon>
    </lineage>
</organism>
<dbReference type="Gene3D" id="3.30.1360.40">
    <property type="match status" value="1"/>
</dbReference>
<evidence type="ECO:0000313" key="4">
    <source>
        <dbReference type="EMBL" id="SVE61021.1"/>
    </source>
</evidence>
<evidence type="ECO:0000256" key="2">
    <source>
        <dbReference type="ARBA" id="ARBA00022917"/>
    </source>
</evidence>
<dbReference type="InterPro" id="IPR002661">
    <property type="entry name" value="Ribosome_recyc_fac"/>
</dbReference>
<feature type="non-terminal residue" evidence="4">
    <location>
        <position position="141"/>
    </location>
</feature>